<dbReference type="OrthoDB" id="27691at2157"/>
<dbReference type="SUPFAM" id="SSF55826">
    <property type="entry name" value="YbaK/ProRS associated domain"/>
    <property type="match status" value="1"/>
</dbReference>
<evidence type="ECO:0000313" key="2">
    <source>
        <dbReference type="EMBL" id="SDY46190.1"/>
    </source>
</evidence>
<dbReference type="PANTHER" id="PTHR30411">
    <property type="entry name" value="CYTOPLASMIC PROTEIN"/>
    <property type="match status" value="1"/>
</dbReference>
<dbReference type="InterPro" id="IPR036754">
    <property type="entry name" value="YbaK/aa-tRNA-synt-asso_dom_sf"/>
</dbReference>
<dbReference type="Gene3D" id="3.90.960.10">
    <property type="entry name" value="YbaK/aminoacyl-tRNA synthetase-associated domain"/>
    <property type="match status" value="1"/>
</dbReference>
<dbReference type="RefSeq" id="WP_092732927.1">
    <property type="nucleotide sequence ID" value="NZ_FNPC01000005.1"/>
</dbReference>
<protein>
    <submittedName>
        <fullName evidence="2">Cys-tRNA(Pro) deacylase, prolyl-tRNA editing enzyme YbaK/EbsC</fullName>
    </submittedName>
</protein>
<dbReference type="Pfam" id="PF04073">
    <property type="entry name" value="tRNA_edit"/>
    <property type="match status" value="1"/>
</dbReference>
<evidence type="ECO:0000259" key="1">
    <source>
        <dbReference type="Pfam" id="PF04073"/>
    </source>
</evidence>
<dbReference type="AlphaFoldDB" id="A0A1H3K1V0"/>
<organism evidence="2 3">
    <name type="scientific">Halopenitus persicus</name>
    <dbReference type="NCBI Taxonomy" id="1048396"/>
    <lineage>
        <taxon>Archaea</taxon>
        <taxon>Methanobacteriati</taxon>
        <taxon>Methanobacteriota</taxon>
        <taxon>Stenosarchaea group</taxon>
        <taxon>Halobacteria</taxon>
        <taxon>Halobacteriales</taxon>
        <taxon>Haloferacaceae</taxon>
        <taxon>Halopenitus</taxon>
    </lineage>
</organism>
<feature type="domain" description="YbaK/aminoacyl-tRNA synthetase-associated" evidence="1">
    <location>
        <begin position="27"/>
        <end position="158"/>
    </location>
</feature>
<dbReference type="InterPro" id="IPR007214">
    <property type="entry name" value="YbaK/aa-tRNA-synth-assoc-dom"/>
</dbReference>
<proteinExistence type="predicted"/>
<sequence>MHPRASEFAERAAAEHDLEVAPTEFPEGTKTAADAADAIGCATAQIASSIVVQLDSSTPDRGTAASPADEDLVVAVTSGANRVDLAAVADRFDAADAAMADADRVREIVGWSIGGVPPICHDADLPVVLDPTLREFDVVWAAAGTPTAVWPVDPERLVAISGATVVDLTE</sequence>
<dbReference type="Proteomes" id="UP000199079">
    <property type="component" value="Unassembled WGS sequence"/>
</dbReference>
<name>A0A1H3K1V0_9EURY</name>
<evidence type="ECO:0000313" key="3">
    <source>
        <dbReference type="Proteomes" id="UP000199079"/>
    </source>
</evidence>
<dbReference type="EMBL" id="FNPC01000005">
    <property type="protein sequence ID" value="SDY46190.1"/>
    <property type="molecule type" value="Genomic_DNA"/>
</dbReference>
<accession>A0A1H3K1V0</accession>
<dbReference type="GO" id="GO:0002161">
    <property type="term" value="F:aminoacyl-tRNA deacylase activity"/>
    <property type="evidence" value="ECO:0007669"/>
    <property type="project" value="InterPro"/>
</dbReference>
<keyword evidence="3" id="KW-1185">Reference proteome</keyword>
<gene>
    <name evidence="2" type="ORF">SAMN05216564_105227</name>
</gene>
<reference evidence="3" key="1">
    <citation type="submission" date="2016-10" db="EMBL/GenBank/DDBJ databases">
        <authorList>
            <person name="Varghese N."/>
            <person name="Submissions S."/>
        </authorList>
    </citation>
    <scope>NUCLEOTIDE SEQUENCE [LARGE SCALE GENOMIC DNA]</scope>
    <source>
        <strain evidence="3">DC30,IBRC 10041,KCTC 4046</strain>
    </source>
</reference>
<dbReference type="PANTHER" id="PTHR30411:SF1">
    <property type="entry name" value="CYTOPLASMIC PROTEIN"/>
    <property type="match status" value="1"/>
</dbReference>